<organism evidence="1 2">
    <name type="scientific">Terrisporobacter hibernicus</name>
    <dbReference type="NCBI Taxonomy" id="2813371"/>
    <lineage>
        <taxon>Bacteria</taxon>
        <taxon>Bacillati</taxon>
        <taxon>Bacillota</taxon>
        <taxon>Clostridia</taxon>
        <taxon>Peptostreptococcales</taxon>
        <taxon>Peptostreptococcaceae</taxon>
        <taxon>Terrisporobacter</taxon>
    </lineage>
</organism>
<dbReference type="RefSeq" id="WP_228416829.1">
    <property type="nucleotide sequence ID" value="NZ_CP081135.1"/>
</dbReference>
<name>A0AAX2ZHS3_9FIRM</name>
<dbReference type="EMBL" id="CP081135">
    <property type="protein sequence ID" value="UEL48843.1"/>
    <property type="molecule type" value="Genomic_DNA"/>
</dbReference>
<dbReference type="GO" id="GO:0016787">
    <property type="term" value="F:hydrolase activity"/>
    <property type="evidence" value="ECO:0007669"/>
    <property type="project" value="UniProtKB-KW"/>
</dbReference>
<dbReference type="KEGG" id="tem:JW646_05175"/>
<dbReference type="AlphaFoldDB" id="A0AAX2ZHS3"/>
<accession>A0AAX2ZHS3</accession>
<evidence type="ECO:0000313" key="2">
    <source>
        <dbReference type="Proteomes" id="UP001198983"/>
    </source>
</evidence>
<dbReference type="Proteomes" id="UP001198983">
    <property type="component" value="Chromosome"/>
</dbReference>
<reference evidence="1 2" key="1">
    <citation type="journal article" date="2023" name="Int. J. Syst. Evol. Microbiol.">
        <title>Terrisporobacter hibernicus sp. nov., isolated from bovine faeces in Northern Ireland.</title>
        <authorList>
            <person name="Mitchell M."/>
            <person name="Nguyen S.V."/>
            <person name="Connor M."/>
            <person name="Fairley D.J."/>
            <person name="Donoghue O."/>
            <person name="Marshall H."/>
            <person name="Koolman L."/>
            <person name="McMullan G."/>
            <person name="Schaffer K.E."/>
            <person name="McGrath J.W."/>
            <person name="Fanning S."/>
        </authorList>
    </citation>
    <scope>NUCLEOTIDE SEQUENCE [LARGE SCALE GENOMIC DNA]</scope>
    <source>
        <strain evidence="1 2">MCA3</strain>
    </source>
</reference>
<evidence type="ECO:0000313" key="1">
    <source>
        <dbReference type="EMBL" id="UEL48843.1"/>
    </source>
</evidence>
<dbReference type="InterPro" id="IPR036412">
    <property type="entry name" value="HAD-like_sf"/>
</dbReference>
<dbReference type="Gene3D" id="3.40.50.1000">
    <property type="entry name" value="HAD superfamily/HAD-like"/>
    <property type="match status" value="2"/>
</dbReference>
<protein>
    <submittedName>
        <fullName evidence="1">HAD hydrolase family protein</fullName>
    </submittedName>
</protein>
<dbReference type="InterPro" id="IPR023214">
    <property type="entry name" value="HAD_sf"/>
</dbReference>
<gene>
    <name evidence="1" type="ORF">JW646_05175</name>
</gene>
<keyword evidence="2" id="KW-1185">Reference proteome</keyword>
<proteinExistence type="predicted"/>
<dbReference type="Pfam" id="PF08282">
    <property type="entry name" value="Hydrolase_3"/>
    <property type="match status" value="1"/>
</dbReference>
<sequence length="262" mass="30594">MVIFSDLDRSIIYSSKFLKDLNENYYECIEEKDNKDISYVSLKTMEILKKINDNTLFIPTTTRTREQFERINFNKYNINFDYAITSNGGCILKNNKPLLGWQEEVEKIKKSSESIDVMLDLFDPYTKINGITNFRVAEKLFFYIVVDFEKFDIMSLYNYIGILNNKNWIHYISGRKIYFLPKGITKEGAIEYICKIENIKNFAVIGDSNMDMGMLDITDNAYVLKHGDINHDHIKGQFVRSKEDGIKGTEEVLLNLLEKISL</sequence>
<dbReference type="SUPFAM" id="SSF56784">
    <property type="entry name" value="HAD-like"/>
    <property type="match status" value="1"/>
</dbReference>
<keyword evidence="1" id="KW-0378">Hydrolase</keyword>